<evidence type="ECO:0000256" key="1">
    <source>
        <dbReference type="SAM" id="Phobius"/>
    </source>
</evidence>
<name>A0A0M7A3B4_9HYPH</name>
<protein>
    <recommendedName>
        <fullName evidence="5">VPLPA-CTERM protein sorting domain-containing protein</fullName>
    </recommendedName>
</protein>
<gene>
    <name evidence="3" type="ORF">LA5096_02782</name>
</gene>
<organism evidence="3 4">
    <name type="scientific">Roseibium album</name>
    <dbReference type="NCBI Taxonomy" id="311410"/>
    <lineage>
        <taxon>Bacteria</taxon>
        <taxon>Pseudomonadati</taxon>
        <taxon>Pseudomonadota</taxon>
        <taxon>Alphaproteobacteria</taxon>
        <taxon>Hyphomicrobiales</taxon>
        <taxon>Stappiaceae</taxon>
        <taxon>Roseibium</taxon>
    </lineage>
</organism>
<evidence type="ECO:0000256" key="2">
    <source>
        <dbReference type="SAM" id="SignalP"/>
    </source>
</evidence>
<keyword evidence="2" id="KW-0732">Signal</keyword>
<dbReference type="EMBL" id="CXWC01000010">
    <property type="protein sequence ID" value="CTQ71102.1"/>
    <property type="molecule type" value="Genomic_DNA"/>
</dbReference>
<sequence length="204" mass="21968">MKFLMRMVVVLASFFPIAQGANAITMTADVNNLLTVKFSVPVLTSAYNGIGFSLGATISRPGFDGLSSLYVGKDLIGVHNAPNGIYSRFVGSDNIYAHQPRFAAVIDFARIAKGTTSGVYTYQITSASTLGAFLNFKASEFEVTAAVQSNYYYPGYSPRYMKLVVDEITVSTVPVSTVPLPASLPLLAGGVMLMGIVRRRTRQN</sequence>
<keyword evidence="1" id="KW-0472">Membrane</keyword>
<dbReference type="Proteomes" id="UP000049983">
    <property type="component" value="Unassembled WGS sequence"/>
</dbReference>
<dbReference type="AlphaFoldDB" id="A0A0M7A3B4"/>
<dbReference type="GeneID" id="97670151"/>
<dbReference type="RefSeq" id="WP_055113596.1">
    <property type="nucleotide sequence ID" value="NZ_CXWA01000001.1"/>
</dbReference>
<evidence type="ECO:0000313" key="4">
    <source>
        <dbReference type="Proteomes" id="UP000049983"/>
    </source>
</evidence>
<keyword evidence="1" id="KW-0812">Transmembrane</keyword>
<dbReference type="STRING" id="311410.LA5095_01528"/>
<proteinExistence type="predicted"/>
<accession>A0A0M7A3B4</accession>
<keyword evidence="1" id="KW-1133">Transmembrane helix</keyword>
<keyword evidence="4" id="KW-1185">Reference proteome</keyword>
<feature type="chain" id="PRO_5009787928" description="VPLPA-CTERM protein sorting domain-containing protein" evidence="2">
    <location>
        <begin position="24"/>
        <end position="204"/>
    </location>
</feature>
<feature type="transmembrane region" description="Helical" evidence="1">
    <location>
        <begin position="178"/>
        <end position="197"/>
    </location>
</feature>
<evidence type="ECO:0008006" key="5">
    <source>
        <dbReference type="Google" id="ProtNLM"/>
    </source>
</evidence>
<feature type="signal peptide" evidence="2">
    <location>
        <begin position="1"/>
        <end position="23"/>
    </location>
</feature>
<reference evidence="4" key="1">
    <citation type="submission" date="2015-07" db="EMBL/GenBank/DDBJ databases">
        <authorList>
            <person name="Rodrigo-Torres Lidia"/>
            <person name="Arahal R.David."/>
        </authorList>
    </citation>
    <scope>NUCLEOTIDE SEQUENCE [LARGE SCALE GENOMIC DNA]</scope>
    <source>
        <strain evidence="4">CECT 5096</strain>
    </source>
</reference>
<evidence type="ECO:0000313" key="3">
    <source>
        <dbReference type="EMBL" id="CTQ71102.1"/>
    </source>
</evidence>